<comment type="caution">
    <text evidence="1">The sequence shown here is derived from an EMBL/GenBank/DDBJ whole genome shotgun (WGS) entry which is preliminary data.</text>
</comment>
<evidence type="ECO:0000313" key="2">
    <source>
        <dbReference type="Proteomes" id="UP001160148"/>
    </source>
</evidence>
<reference evidence="1 2" key="1">
    <citation type="submission" date="2023-01" db="EMBL/GenBank/DDBJ databases">
        <authorList>
            <person name="Whitehead M."/>
        </authorList>
    </citation>
    <scope>NUCLEOTIDE SEQUENCE [LARGE SCALE GENOMIC DNA]</scope>
</reference>
<gene>
    <name evidence="1" type="ORF">MEUPH1_LOCUS3658</name>
</gene>
<accession>A0AAV0VRI7</accession>
<keyword evidence="2" id="KW-1185">Reference proteome</keyword>
<dbReference type="Proteomes" id="UP001160148">
    <property type="component" value="Unassembled WGS sequence"/>
</dbReference>
<sequence>MFGIGLEACPADPRDRCLTTRLLRPVAEAAKQRLDLDVGGKGLRYCRDDQRNVIMRNFGLSCTHVISRRGQSRSLNGSTEID</sequence>
<dbReference type="EMBL" id="CARXXK010000001">
    <property type="protein sequence ID" value="CAI6346788.1"/>
    <property type="molecule type" value="Genomic_DNA"/>
</dbReference>
<organism evidence="1 2">
    <name type="scientific">Macrosiphum euphorbiae</name>
    <name type="common">potato aphid</name>
    <dbReference type="NCBI Taxonomy" id="13131"/>
    <lineage>
        <taxon>Eukaryota</taxon>
        <taxon>Metazoa</taxon>
        <taxon>Ecdysozoa</taxon>
        <taxon>Arthropoda</taxon>
        <taxon>Hexapoda</taxon>
        <taxon>Insecta</taxon>
        <taxon>Pterygota</taxon>
        <taxon>Neoptera</taxon>
        <taxon>Paraneoptera</taxon>
        <taxon>Hemiptera</taxon>
        <taxon>Sternorrhyncha</taxon>
        <taxon>Aphidomorpha</taxon>
        <taxon>Aphidoidea</taxon>
        <taxon>Aphididae</taxon>
        <taxon>Macrosiphini</taxon>
        <taxon>Macrosiphum</taxon>
    </lineage>
</organism>
<evidence type="ECO:0000313" key="1">
    <source>
        <dbReference type="EMBL" id="CAI6346788.1"/>
    </source>
</evidence>
<protein>
    <submittedName>
        <fullName evidence="1">Uncharacterized protein</fullName>
    </submittedName>
</protein>
<name>A0AAV0VRI7_9HEMI</name>
<dbReference type="AlphaFoldDB" id="A0AAV0VRI7"/>
<proteinExistence type="predicted"/>